<accession>A0A0G2HY91</accession>
<dbReference type="AlphaFoldDB" id="A0A0G2HY91"/>
<gene>
    <name evidence="2" type="ORF">EMCG_02885</name>
</gene>
<comment type="caution">
    <text evidence="2">The sequence shown here is derived from an EMBL/GenBank/DDBJ whole genome shotgun (WGS) entry which is preliminary data.</text>
</comment>
<evidence type="ECO:0000313" key="3">
    <source>
        <dbReference type="Proteomes" id="UP000034164"/>
    </source>
</evidence>
<sequence>MAKSSAAGLKEKEETKNGKDKSKSNATTERNHGGSTKTEKEFLEAPKPIIGMSDERAKSRCTWLILIHGYRRARE</sequence>
<proteinExistence type="predicted"/>
<dbReference type="VEuPathDB" id="FungiDB:EMCG_02885"/>
<evidence type="ECO:0000256" key="1">
    <source>
        <dbReference type="SAM" id="MobiDB-lite"/>
    </source>
</evidence>
<reference evidence="3" key="1">
    <citation type="journal article" date="2015" name="PLoS Genet.">
        <title>The dynamic genome and transcriptome of the human fungal pathogen Blastomyces and close relative Emmonsia.</title>
        <authorList>
            <person name="Munoz J.F."/>
            <person name="Gauthier G.M."/>
            <person name="Desjardins C.A."/>
            <person name="Gallo J.E."/>
            <person name="Holder J."/>
            <person name="Sullivan T.D."/>
            <person name="Marty A.J."/>
            <person name="Carmen J.C."/>
            <person name="Chen Z."/>
            <person name="Ding L."/>
            <person name="Gujja S."/>
            <person name="Magrini V."/>
            <person name="Misas E."/>
            <person name="Mitreva M."/>
            <person name="Priest M."/>
            <person name="Saif S."/>
            <person name="Whiston E.A."/>
            <person name="Young S."/>
            <person name="Zeng Q."/>
            <person name="Goldman W.E."/>
            <person name="Mardis E.R."/>
            <person name="Taylor J.W."/>
            <person name="McEwen J.G."/>
            <person name="Clay O.K."/>
            <person name="Klein B.S."/>
            <person name="Cuomo C.A."/>
        </authorList>
    </citation>
    <scope>NUCLEOTIDE SEQUENCE [LARGE SCALE GENOMIC DNA]</scope>
    <source>
        <strain evidence="3">UAMH 3008</strain>
    </source>
</reference>
<name>A0A0G2HY91_9EURO</name>
<organism evidence="2 3">
    <name type="scientific">[Emmonsia] crescens</name>
    <dbReference type="NCBI Taxonomy" id="73230"/>
    <lineage>
        <taxon>Eukaryota</taxon>
        <taxon>Fungi</taxon>
        <taxon>Dikarya</taxon>
        <taxon>Ascomycota</taxon>
        <taxon>Pezizomycotina</taxon>
        <taxon>Eurotiomycetes</taxon>
        <taxon>Eurotiomycetidae</taxon>
        <taxon>Onygenales</taxon>
        <taxon>Ajellomycetaceae</taxon>
        <taxon>Emergomyces</taxon>
    </lineage>
</organism>
<dbReference type="EMBL" id="LCZI01001044">
    <property type="protein sequence ID" value="KKZ62775.1"/>
    <property type="molecule type" value="Genomic_DNA"/>
</dbReference>
<protein>
    <submittedName>
        <fullName evidence="2">Uncharacterized protein</fullName>
    </submittedName>
</protein>
<evidence type="ECO:0000313" key="2">
    <source>
        <dbReference type="EMBL" id="KKZ62775.1"/>
    </source>
</evidence>
<feature type="region of interest" description="Disordered" evidence="1">
    <location>
        <begin position="1"/>
        <end position="47"/>
    </location>
</feature>
<dbReference type="OrthoDB" id="3945172at2759"/>
<feature type="compositionally biased region" description="Basic and acidic residues" evidence="1">
    <location>
        <begin position="9"/>
        <end position="44"/>
    </location>
</feature>
<dbReference type="Proteomes" id="UP000034164">
    <property type="component" value="Unassembled WGS sequence"/>
</dbReference>